<proteinExistence type="predicted"/>
<reference evidence="2" key="1">
    <citation type="submission" date="2024-07" db="EMBL/GenBank/DDBJ databases">
        <title>Two chromosome-level genome assemblies of Korean endemic species Abeliophyllum distichum and Forsythia ovata (Oleaceae).</title>
        <authorList>
            <person name="Jang H."/>
        </authorList>
    </citation>
    <scope>NUCLEOTIDE SEQUENCE [LARGE SCALE GENOMIC DNA]</scope>
</reference>
<gene>
    <name evidence="1" type="ORF">Fot_05502</name>
</gene>
<accession>A0ABD1WT67</accession>
<evidence type="ECO:0000313" key="1">
    <source>
        <dbReference type="EMBL" id="KAL2551883.1"/>
    </source>
</evidence>
<dbReference type="AlphaFoldDB" id="A0ABD1WT67"/>
<keyword evidence="2" id="KW-1185">Reference proteome</keyword>
<name>A0ABD1WT67_9LAMI</name>
<sequence>MRSGGDGAVAVEEKALHQVSGKLFANGVSRIDNLYTQQGKKGTNQDAMIVWELSHFFKTTPVENEHFRYCIANTLLHIYHTTKNATLLELGHFVLSRRSGV</sequence>
<protein>
    <submittedName>
        <fullName evidence="1">PPM-type phosphatase domain-containing protein</fullName>
    </submittedName>
</protein>
<dbReference type="EMBL" id="JBFOLJ010000002">
    <property type="protein sequence ID" value="KAL2551883.1"/>
    <property type="molecule type" value="Genomic_DNA"/>
</dbReference>
<dbReference type="Proteomes" id="UP001604277">
    <property type="component" value="Unassembled WGS sequence"/>
</dbReference>
<organism evidence="1 2">
    <name type="scientific">Forsythia ovata</name>
    <dbReference type="NCBI Taxonomy" id="205694"/>
    <lineage>
        <taxon>Eukaryota</taxon>
        <taxon>Viridiplantae</taxon>
        <taxon>Streptophyta</taxon>
        <taxon>Embryophyta</taxon>
        <taxon>Tracheophyta</taxon>
        <taxon>Spermatophyta</taxon>
        <taxon>Magnoliopsida</taxon>
        <taxon>eudicotyledons</taxon>
        <taxon>Gunneridae</taxon>
        <taxon>Pentapetalae</taxon>
        <taxon>asterids</taxon>
        <taxon>lamiids</taxon>
        <taxon>Lamiales</taxon>
        <taxon>Oleaceae</taxon>
        <taxon>Forsythieae</taxon>
        <taxon>Forsythia</taxon>
    </lineage>
</organism>
<comment type="caution">
    <text evidence="1">The sequence shown here is derived from an EMBL/GenBank/DDBJ whole genome shotgun (WGS) entry which is preliminary data.</text>
</comment>
<evidence type="ECO:0000313" key="2">
    <source>
        <dbReference type="Proteomes" id="UP001604277"/>
    </source>
</evidence>